<evidence type="ECO:0000313" key="11">
    <source>
        <dbReference type="EMBL" id="KAH7113996.1"/>
    </source>
</evidence>
<feature type="region of interest" description="Disordered" evidence="9">
    <location>
        <begin position="1"/>
        <end position="22"/>
    </location>
</feature>
<dbReference type="InterPro" id="IPR011009">
    <property type="entry name" value="Kinase-like_dom_sf"/>
</dbReference>
<dbReference type="PROSITE" id="PS50011">
    <property type="entry name" value="PROTEIN_KINASE_DOM"/>
    <property type="match status" value="1"/>
</dbReference>
<dbReference type="OrthoDB" id="10252171at2759"/>
<gene>
    <name evidence="11" type="ORF">B0J13DRAFT_515325</name>
</gene>
<keyword evidence="6" id="KW-0067">ATP-binding</keyword>
<dbReference type="EMBL" id="JAGMUU010000044">
    <property type="protein sequence ID" value="KAH7113996.1"/>
    <property type="molecule type" value="Genomic_DNA"/>
</dbReference>
<evidence type="ECO:0000256" key="2">
    <source>
        <dbReference type="ARBA" id="ARBA00022527"/>
    </source>
</evidence>
<comment type="caution">
    <text evidence="11">The sequence shown here is derived from an EMBL/GenBank/DDBJ whole genome shotgun (WGS) entry which is preliminary data.</text>
</comment>
<sequence length="717" mass="79584">MVRLPDLVRDSKLETRSTQDGETVHVFQNPSRHRGATETERWRYKGLIGSGGGGVVTLEEKVSGSAGTSPSTRAVKAIRVHEARQAKSSNHESIAGEYVRELEALAKFSQRKYSSCFVQFYGWWERTQRPQYLLIAMEYCPLGDLDSYISSHGPVPVDQAQEIAAQVLDGLCYMHEEGFAHRDLKPANILIKSHPPAHWWVVICDHGLSKRVEDNPAVTTLLRGTPMFMSPERHGFYDDIVPEKADPYATDMWCLGETTFQMLCDEPTFGSGDKLRQYARDLVDFPTDSLRRVMVDEQAIDFLMLVMRSHPTRRLTCLEAREHVWMKLNGKQQPRNSIDLQQQEQALVVGMPVHQPTATSGTDTESYLAWSTVSQASEQNVSKDSAYTTPNFEALTDFSLDNFPTTSPTVKGAATGPESSTATITKFNETTENGQNNNVMPLLGAVQPKEIETANMSPRASSKSNDGLSTAHKPKEDPPQNPEKKPQEAPKKRSTRKMLRQLFGLRTSNGDILNQPSPFKSTALTSDLDIALNGTSAPQRYEVLPGGRIARMSALDAPSNDVTVDAEKSSPSDTHTADSKLATVAPLKYPKKTATVPFSPGPDTQGAEQLPFFKDYYSQDDIRPGDKVSVLWAYQPRAADEFTLDRGDMVHVTAVWDDGWGVGALLKERAEDWDMQRDGSSVSEPLPGESILKAFPLVCVCLPQHWRKTIEGEPPQT</sequence>
<feature type="region of interest" description="Disordered" evidence="9">
    <location>
        <begin position="560"/>
        <end position="579"/>
    </location>
</feature>
<evidence type="ECO:0000256" key="6">
    <source>
        <dbReference type="ARBA" id="ARBA00022840"/>
    </source>
</evidence>
<keyword evidence="2" id="KW-0723">Serine/threonine-protein kinase</keyword>
<dbReference type="SUPFAM" id="SSF56112">
    <property type="entry name" value="Protein kinase-like (PK-like)"/>
    <property type="match status" value="1"/>
</dbReference>
<dbReference type="GO" id="GO:0004674">
    <property type="term" value="F:protein serine/threonine kinase activity"/>
    <property type="evidence" value="ECO:0007669"/>
    <property type="project" value="UniProtKB-KW"/>
</dbReference>
<keyword evidence="3" id="KW-0808">Transferase</keyword>
<dbReference type="SUPFAM" id="SSF50044">
    <property type="entry name" value="SH3-domain"/>
    <property type="match status" value="1"/>
</dbReference>
<dbReference type="AlphaFoldDB" id="A0A9P9D7Y9"/>
<evidence type="ECO:0000256" key="4">
    <source>
        <dbReference type="ARBA" id="ARBA00022741"/>
    </source>
</evidence>
<dbReference type="Gene3D" id="1.10.510.10">
    <property type="entry name" value="Transferase(Phosphotransferase) domain 1"/>
    <property type="match status" value="1"/>
</dbReference>
<feature type="region of interest" description="Disordered" evidence="9">
    <location>
        <begin position="455"/>
        <end position="495"/>
    </location>
</feature>
<proteinExistence type="predicted"/>
<dbReference type="InterPro" id="IPR000719">
    <property type="entry name" value="Prot_kinase_dom"/>
</dbReference>
<reference evidence="11" key="1">
    <citation type="journal article" date="2021" name="Nat. Commun.">
        <title>Genetic determinants of endophytism in the Arabidopsis root mycobiome.</title>
        <authorList>
            <person name="Mesny F."/>
            <person name="Miyauchi S."/>
            <person name="Thiergart T."/>
            <person name="Pickel B."/>
            <person name="Atanasova L."/>
            <person name="Karlsson M."/>
            <person name="Huettel B."/>
            <person name="Barry K.W."/>
            <person name="Haridas S."/>
            <person name="Chen C."/>
            <person name="Bauer D."/>
            <person name="Andreopoulos W."/>
            <person name="Pangilinan J."/>
            <person name="LaButti K."/>
            <person name="Riley R."/>
            <person name="Lipzen A."/>
            <person name="Clum A."/>
            <person name="Drula E."/>
            <person name="Henrissat B."/>
            <person name="Kohler A."/>
            <person name="Grigoriev I.V."/>
            <person name="Martin F.M."/>
            <person name="Hacquard S."/>
        </authorList>
    </citation>
    <scope>NUCLEOTIDE SEQUENCE</scope>
    <source>
        <strain evidence="11">MPI-CAGE-AT-0021</strain>
    </source>
</reference>
<dbReference type="InterPro" id="IPR050660">
    <property type="entry name" value="NEK_Ser/Thr_kinase"/>
</dbReference>
<keyword evidence="12" id="KW-1185">Reference proteome</keyword>
<dbReference type="PANTHER" id="PTHR43671">
    <property type="entry name" value="SERINE/THREONINE-PROTEIN KINASE NEK"/>
    <property type="match status" value="1"/>
</dbReference>
<dbReference type="EC" id="2.7.11.1" evidence="1"/>
<evidence type="ECO:0000256" key="3">
    <source>
        <dbReference type="ARBA" id="ARBA00022679"/>
    </source>
</evidence>
<dbReference type="InterPro" id="IPR008271">
    <property type="entry name" value="Ser/Thr_kinase_AS"/>
</dbReference>
<evidence type="ECO:0000256" key="1">
    <source>
        <dbReference type="ARBA" id="ARBA00012513"/>
    </source>
</evidence>
<dbReference type="Proteomes" id="UP000717696">
    <property type="component" value="Unassembled WGS sequence"/>
</dbReference>
<dbReference type="Gene3D" id="2.30.30.40">
    <property type="entry name" value="SH3 Domains"/>
    <property type="match status" value="1"/>
</dbReference>
<protein>
    <recommendedName>
        <fullName evidence="1">non-specific serine/threonine protein kinase</fullName>
        <ecNumber evidence="1">2.7.11.1</ecNumber>
    </recommendedName>
</protein>
<comment type="catalytic activity">
    <reaction evidence="8">
        <text>L-seryl-[protein] + ATP = O-phospho-L-seryl-[protein] + ADP + H(+)</text>
        <dbReference type="Rhea" id="RHEA:17989"/>
        <dbReference type="Rhea" id="RHEA-COMP:9863"/>
        <dbReference type="Rhea" id="RHEA-COMP:11604"/>
        <dbReference type="ChEBI" id="CHEBI:15378"/>
        <dbReference type="ChEBI" id="CHEBI:29999"/>
        <dbReference type="ChEBI" id="CHEBI:30616"/>
        <dbReference type="ChEBI" id="CHEBI:83421"/>
        <dbReference type="ChEBI" id="CHEBI:456216"/>
        <dbReference type="EC" id="2.7.11.1"/>
    </reaction>
</comment>
<dbReference type="CDD" id="cd00180">
    <property type="entry name" value="PKc"/>
    <property type="match status" value="1"/>
</dbReference>
<evidence type="ECO:0000256" key="5">
    <source>
        <dbReference type="ARBA" id="ARBA00022777"/>
    </source>
</evidence>
<evidence type="ECO:0000313" key="12">
    <source>
        <dbReference type="Proteomes" id="UP000717696"/>
    </source>
</evidence>
<dbReference type="PROSITE" id="PS00108">
    <property type="entry name" value="PROTEIN_KINASE_ST"/>
    <property type="match status" value="1"/>
</dbReference>
<evidence type="ECO:0000259" key="10">
    <source>
        <dbReference type="PROSITE" id="PS50011"/>
    </source>
</evidence>
<feature type="domain" description="Protein kinase" evidence="10">
    <location>
        <begin position="42"/>
        <end position="326"/>
    </location>
</feature>
<dbReference type="Pfam" id="PF00069">
    <property type="entry name" value="Pkinase"/>
    <property type="match status" value="1"/>
</dbReference>
<keyword evidence="5 11" id="KW-0418">Kinase</keyword>
<comment type="catalytic activity">
    <reaction evidence="7">
        <text>L-threonyl-[protein] + ATP = O-phospho-L-threonyl-[protein] + ADP + H(+)</text>
        <dbReference type="Rhea" id="RHEA:46608"/>
        <dbReference type="Rhea" id="RHEA-COMP:11060"/>
        <dbReference type="Rhea" id="RHEA-COMP:11605"/>
        <dbReference type="ChEBI" id="CHEBI:15378"/>
        <dbReference type="ChEBI" id="CHEBI:30013"/>
        <dbReference type="ChEBI" id="CHEBI:30616"/>
        <dbReference type="ChEBI" id="CHEBI:61977"/>
        <dbReference type="ChEBI" id="CHEBI:456216"/>
        <dbReference type="EC" id="2.7.11.1"/>
    </reaction>
</comment>
<feature type="compositionally biased region" description="Basic and acidic residues" evidence="9">
    <location>
        <begin position="473"/>
        <end position="491"/>
    </location>
</feature>
<feature type="compositionally biased region" description="Basic and acidic residues" evidence="9">
    <location>
        <begin position="565"/>
        <end position="578"/>
    </location>
</feature>
<dbReference type="PANTHER" id="PTHR43671:SF98">
    <property type="entry name" value="SERINE_THREONINE-PROTEIN KINASE NEK11"/>
    <property type="match status" value="1"/>
</dbReference>
<keyword evidence="4" id="KW-0547">Nucleotide-binding</keyword>
<name>A0A9P9D7Y9_9HYPO</name>
<evidence type="ECO:0000256" key="9">
    <source>
        <dbReference type="SAM" id="MobiDB-lite"/>
    </source>
</evidence>
<accession>A0A9P9D7Y9</accession>
<evidence type="ECO:0000256" key="8">
    <source>
        <dbReference type="ARBA" id="ARBA00048679"/>
    </source>
</evidence>
<dbReference type="InterPro" id="IPR036028">
    <property type="entry name" value="SH3-like_dom_sf"/>
</dbReference>
<dbReference type="GO" id="GO:0005524">
    <property type="term" value="F:ATP binding"/>
    <property type="evidence" value="ECO:0007669"/>
    <property type="project" value="UniProtKB-KW"/>
</dbReference>
<organism evidence="11 12">
    <name type="scientific">Dactylonectria estremocensis</name>
    <dbReference type="NCBI Taxonomy" id="1079267"/>
    <lineage>
        <taxon>Eukaryota</taxon>
        <taxon>Fungi</taxon>
        <taxon>Dikarya</taxon>
        <taxon>Ascomycota</taxon>
        <taxon>Pezizomycotina</taxon>
        <taxon>Sordariomycetes</taxon>
        <taxon>Hypocreomycetidae</taxon>
        <taxon>Hypocreales</taxon>
        <taxon>Nectriaceae</taxon>
        <taxon>Dactylonectria</taxon>
    </lineage>
</organism>
<dbReference type="SMART" id="SM00220">
    <property type="entry name" value="S_TKc"/>
    <property type="match status" value="1"/>
</dbReference>
<feature type="compositionally biased region" description="Polar residues" evidence="9">
    <location>
        <begin position="455"/>
        <end position="468"/>
    </location>
</feature>
<evidence type="ECO:0000256" key="7">
    <source>
        <dbReference type="ARBA" id="ARBA00047899"/>
    </source>
</evidence>